<dbReference type="RefSeq" id="WP_194372547.1">
    <property type="nucleotide sequence ID" value="NZ_CP063767.1"/>
</dbReference>
<dbReference type="AlphaFoldDB" id="A0A7S7RV68"/>
<evidence type="ECO:0000256" key="2">
    <source>
        <dbReference type="SAM" id="Phobius"/>
    </source>
</evidence>
<reference evidence="3 4" key="1">
    <citation type="submission" date="2020-10" db="EMBL/GenBank/DDBJ databases">
        <title>Olsenella immobilis sp.nov., isolated from the mud in a fermentation cellar used for the production of Chinese strong-flavoured liquor.</title>
        <authorList>
            <person name="Lu L."/>
        </authorList>
    </citation>
    <scope>NUCLEOTIDE SEQUENCE [LARGE SCALE GENOMIC DNA]</scope>
    <source>
        <strain evidence="3 4">LZLJ-2</strain>
    </source>
</reference>
<accession>A0A7S7RV68</accession>
<keyword evidence="2" id="KW-1133">Transmembrane helix</keyword>
<dbReference type="Proteomes" id="UP000593735">
    <property type="component" value="Chromosome"/>
</dbReference>
<protein>
    <submittedName>
        <fullName evidence="3">Uncharacterized protein</fullName>
    </submittedName>
</protein>
<organism evidence="3 4">
    <name type="scientific">Thermophilibacter immobilis</name>
    <dbReference type="NCBI Taxonomy" id="2779519"/>
    <lineage>
        <taxon>Bacteria</taxon>
        <taxon>Bacillati</taxon>
        <taxon>Actinomycetota</taxon>
        <taxon>Coriobacteriia</taxon>
        <taxon>Coriobacteriales</taxon>
        <taxon>Atopobiaceae</taxon>
        <taxon>Thermophilibacter</taxon>
    </lineage>
</organism>
<feature type="transmembrane region" description="Helical" evidence="2">
    <location>
        <begin position="27"/>
        <end position="48"/>
    </location>
</feature>
<dbReference type="KEGG" id="tio:INP52_03785"/>
<evidence type="ECO:0000313" key="4">
    <source>
        <dbReference type="Proteomes" id="UP000593735"/>
    </source>
</evidence>
<evidence type="ECO:0000256" key="1">
    <source>
        <dbReference type="SAM" id="MobiDB-lite"/>
    </source>
</evidence>
<keyword evidence="2" id="KW-0472">Membrane</keyword>
<name>A0A7S7RV68_9ACTN</name>
<dbReference type="EMBL" id="CP063767">
    <property type="protein sequence ID" value="QOY61323.1"/>
    <property type="molecule type" value="Genomic_DNA"/>
</dbReference>
<keyword evidence="2" id="KW-0812">Transmembrane</keyword>
<evidence type="ECO:0000313" key="3">
    <source>
        <dbReference type="EMBL" id="QOY61323.1"/>
    </source>
</evidence>
<feature type="region of interest" description="Disordered" evidence="1">
    <location>
        <begin position="67"/>
        <end position="94"/>
    </location>
</feature>
<sequence>MSDAEREALAAEGPEGCARRRGRHVRALTVVLVIAALAAALAGGAWLFSARGRVPEIIEAPRAETVSVADDPGGQSTASSEGRLPGCCSPNNNV</sequence>
<gene>
    <name evidence="3" type="ORF">INP52_03785</name>
</gene>
<proteinExistence type="predicted"/>
<keyword evidence="4" id="KW-1185">Reference proteome</keyword>